<dbReference type="EMBL" id="CP015453">
    <property type="protein sequence ID" value="AWH94918.1"/>
    <property type="molecule type" value="Genomic_DNA"/>
</dbReference>
<protein>
    <submittedName>
        <fullName evidence="1">TIGR02569 family protein</fullName>
    </submittedName>
</protein>
<dbReference type="AlphaFoldDB" id="A0AAD0NQC9"/>
<reference evidence="1 2" key="1">
    <citation type="submission" date="2016-04" db="EMBL/GenBank/DDBJ databases">
        <title>Complete genome sequence of the haloalkaliphilic hydrocarbon-degrading bacterium Dietzia psychralcaliphila ILA-1T, isolated from a drain of a fish product-processing plant.</title>
        <authorList>
            <person name="Zhao J."/>
            <person name="Hu B."/>
            <person name="Geng S."/>
            <person name="Nie Y."/>
            <person name="Tang Y."/>
        </authorList>
    </citation>
    <scope>NUCLEOTIDE SEQUENCE [LARGE SCALE GENOMIC DNA]</scope>
    <source>
        <strain evidence="1 2">ILA-1</strain>
    </source>
</reference>
<dbReference type="NCBIfam" id="TIGR02569">
    <property type="entry name" value="TIGR02569_actnb"/>
    <property type="match status" value="1"/>
</dbReference>
<evidence type="ECO:0000313" key="1">
    <source>
        <dbReference type="EMBL" id="AWH94918.1"/>
    </source>
</evidence>
<proteinExistence type="predicted"/>
<dbReference type="KEGG" id="dpc:A6048_04790"/>
<sequence length="303" mass="31981">MGTVNDVNDVTVPDHVRGAFGVVAGAAIPVVAGSGTGWLVAAPGTPVVFRPVVDTALANWSARVREELDVTGLRVALPVRSTDGRHVVSGWRADRVVSGRPEARADETIAWSARINAALAGVDRPRLARRPATRPWTETDLFAIAEAAAWDGDPELDLGPGMEDRGTPFATHRAAALLGATGLIRLRRPVAPAAGAGVVHGDLARGLLFDSSDEPALTDVVPYARPASWSAAVVAVDHLSWGTVDSGVLARWRHLDDWPQMVLRAAVFRLAVHALHPGSRPAAMDGLQAMARTVEEYVGDPDA</sequence>
<evidence type="ECO:0000313" key="2">
    <source>
        <dbReference type="Proteomes" id="UP000244903"/>
    </source>
</evidence>
<gene>
    <name evidence="1" type="ORF">A6048_04790</name>
</gene>
<organism evidence="1 2">
    <name type="scientific">Dietzia psychralcaliphila</name>
    <dbReference type="NCBI Taxonomy" id="139021"/>
    <lineage>
        <taxon>Bacteria</taxon>
        <taxon>Bacillati</taxon>
        <taxon>Actinomycetota</taxon>
        <taxon>Actinomycetes</taxon>
        <taxon>Mycobacteriales</taxon>
        <taxon>Dietziaceae</taxon>
        <taxon>Dietzia</taxon>
    </lineage>
</organism>
<dbReference type="InterPro" id="IPR013402">
    <property type="entry name" value="CHP02569"/>
</dbReference>
<keyword evidence="2" id="KW-1185">Reference proteome</keyword>
<dbReference type="Proteomes" id="UP000244903">
    <property type="component" value="Chromosome"/>
</dbReference>
<name>A0AAD0NQC9_9ACTN</name>
<accession>A0AAD0NQC9</accession>